<reference evidence="12 13" key="1">
    <citation type="submission" date="2016-10" db="EMBL/GenBank/DDBJ databases">
        <authorList>
            <person name="de Groot N.N."/>
        </authorList>
    </citation>
    <scope>NUCLEOTIDE SEQUENCE [LARGE SCALE GENOMIC DNA]</scope>
    <source>
        <strain evidence="12 13">NLAE-zl-G419</strain>
    </source>
</reference>
<evidence type="ECO:0000256" key="7">
    <source>
        <dbReference type="ARBA" id="ARBA00022777"/>
    </source>
</evidence>
<dbReference type="EC" id="2.7.1.71" evidence="3 11"/>
<dbReference type="GO" id="GO:0004765">
    <property type="term" value="F:shikimate kinase activity"/>
    <property type="evidence" value="ECO:0007669"/>
    <property type="project" value="UniProtKB-UniRule"/>
</dbReference>
<evidence type="ECO:0000256" key="3">
    <source>
        <dbReference type="ARBA" id="ARBA00012154"/>
    </source>
</evidence>
<name>A0A1I2M203_9CLOT</name>
<evidence type="ECO:0000256" key="11">
    <source>
        <dbReference type="HAMAP-Rule" id="MF_00109"/>
    </source>
</evidence>
<dbReference type="InterPro" id="IPR023000">
    <property type="entry name" value="Shikimate_kinase_CS"/>
</dbReference>
<dbReference type="SUPFAM" id="SSF52540">
    <property type="entry name" value="P-loop containing nucleoside triphosphate hydrolases"/>
    <property type="match status" value="1"/>
</dbReference>
<dbReference type="CDD" id="cd00464">
    <property type="entry name" value="SK"/>
    <property type="match status" value="1"/>
</dbReference>
<comment type="cofactor">
    <cofactor evidence="11">
        <name>Mg(2+)</name>
        <dbReference type="ChEBI" id="CHEBI:18420"/>
    </cofactor>
    <text evidence="11">Binds 1 Mg(2+) ion per subunit.</text>
</comment>
<evidence type="ECO:0000256" key="9">
    <source>
        <dbReference type="ARBA" id="ARBA00023141"/>
    </source>
</evidence>
<dbReference type="InterPro" id="IPR000623">
    <property type="entry name" value="Shikimate_kinase/TSH1"/>
</dbReference>
<keyword evidence="9 11" id="KW-0057">Aromatic amino acid biosynthesis</keyword>
<comment type="subcellular location">
    <subcellularLocation>
        <location evidence="11">Cytoplasm</location>
    </subcellularLocation>
</comment>
<dbReference type="GO" id="GO:0008652">
    <property type="term" value="P:amino acid biosynthetic process"/>
    <property type="evidence" value="ECO:0007669"/>
    <property type="project" value="UniProtKB-KW"/>
</dbReference>
<feature type="binding site" evidence="11">
    <location>
        <position position="37"/>
    </location>
    <ligand>
        <name>substrate</name>
    </ligand>
</feature>
<dbReference type="PANTHER" id="PTHR21087:SF16">
    <property type="entry name" value="SHIKIMATE KINASE 1, CHLOROPLASTIC"/>
    <property type="match status" value="1"/>
</dbReference>
<accession>A0A1I2M203</accession>
<comment type="catalytic activity">
    <reaction evidence="10 11">
        <text>shikimate + ATP = 3-phosphoshikimate + ADP + H(+)</text>
        <dbReference type="Rhea" id="RHEA:13121"/>
        <dbReference type="ChEBI" id="CHEBI:15378"/>
        <dbReference type="ChEBI" id="CHEBI:30616"/>
        <dbReference type="ChEBI" id="CHEBI:36208"/>
        <dbReference type="ChEBI" id="CHEBI:145989"/>
        <dbReference type="ChEBI" id="CHEBI:456216"/>
        <dbReference type="EC" id="2.7.1.71"/>
    </reaction>
</comment>
<feature type="binding site" evidence="11">
    <location>
        <position position="19"/>
    </location>
    <ligand>
        <name>Mg(2+)</name>
        <dbReference type="ChEBI" id="CHEBI:18420"/>
    </ligand>
</feature>
<keyword evidence="4 11" id="KW-0028">Amino-acid biosynthesis</keyword>
<sequence>MSKSKKNIVLIGMPGCGKSTIGKILADKLNYKYIDSDNVIEKKSGISIEELFEIGEDYFRKIESQIIKEACHEEGAVISTGGGVIKNSNNVELLKENGIVIFIDRPIENIVSDINISQRPLLKEGTIRLYDLYKERYDLYKKSCHVKIINDSSIEKVIDDIKNYVLKNNIAIIL</sequence>
<keyword evidence="11" id="KW-0460">Magnesium</keyword>
<dbReference type="PROSITE" id="PS01128">
    <property type="entry name" value="SHIKIMATE_KINASE"/>
    <property type="match status" value="1"/>
</dbReference>
<feature type="binding site" evidence="11">
    <location>
        <begin position="15"/>
        <end position="20"/>
    </location>
    <ligand>
        <name>ATP</name>
        <dbReference type="ChEBI" id="CHEBI:30616"/>
    </ligand>
</feature>
<dbReference type="GO" id="GO:0009073">
    <property type="term" value="P:aromatic amino acid family biosynthetic process"/>
    <property type="evidence" value="ECO:0007669"/>
    <property type="project" value="UniProtKB-KW"/>
</dbReference>
<evidence type="ECO:0000256" key="5">
    <source>
        <dbReference type="ARBA" id="ARBA00022679"/>
    </source>
</evidence>
<keyword evidence="6 11" id="KW-0547">Nucleotide-binding</keyword>
<proteinExistence type="inferred from homology"/>
<dbReference type="EMBL" id="FOOE01000012">
    <property type="protein sequence ID" value="SFF84719.1"/>
    <property type="molecule type" value="Genomic_DNA"/>
</dbReference>
<keyword evidence="11" id="KW-0963">Cytoplasm</keyword>
<organism evidence="12 13">
    <name type="scientific">Clostridium cadaveris</name>
    <dbReference type="NCBI Taxonomy" id="1529"/>
    <lineage>
        <taxon>Bacteria</taxon>
        <taxon>Bacillati</taxon>
        <taxon>Bacillota</taxon>
        <taxon>Clostridia</taxon>
        <taxon>Eubacteriales</taxon>
        <taxon>Clostridiaceae</taxon>
        <taxon>Clostridium</taxon>
    </lineage>
</organism>
<dbReference type="GO" id="GO:0000287">
    <property type="term" value="F:magnesium ion binding"/>
    <property type="evidence" value="ECO:0007669"/>
    <property type="project" value="UniProtKB-UniRule"/>
</dbReference>
<evidence type="ECO:0000256" key="2">
    <source>
        <dbReference type="ARBA" id="ARBA00006997"/>
    </source>
</evidence>
<dbReference type="STRING" id="1529.SAMN04487885_11277"/>
<feature type="binding site" evidence="11">
    <location>
        <position position="119"/>
    </location>
    <ligand>
        <name>ATP</name>
        <dbReference type="ChEBI" id="CHEBI:30616"/>
    </ligand>
</feature>
<dbReference type="UniPathway" id="UPA00053">
    <property type="reaction ID" value="UER00088"/>
</dbReference>
<dbReference type="AlphaFoldDB" id="A0A1I2M203"/>
<dbReference type="PANTHER" id="PTHR21087">
    <property type="entry name" value="SHIKIMATE KINASE"/>
    <property type="match status" value="1"/>
</dbReference>
<dbReference type="eggNOG" id="COG0703">
    <property type="taxonomic scope" value="Bacteria"/>
</dbReference>
<gene>
    <name evidence="11" type="primary">aroK</name>
    <name evidence="12" type="ORF">SAMN04487885_11277</name>
</gene>
<keyword evidence="5 11" id="KW-0808">Transferase</keyword>
<keyword evidence="8 11" id="KW-0067">ATP-binding</keyword>
<dbReference type="InterPro" id="IPR027417">
    <property type="entry name" value="P-loop_NTPase"/>
</dbReference>
<evidence type="ECO:0000256" key="8">
    <source>
        <dbReference type="ARBA" id="ARBA00022840"/>
    </source>
</evidence>
<dbReference type="Pfam" id="PF01202">
    <property type="entry name" value="SKI"/>
    <property type="match status" value="1"/>
</dbReference>
<evidence type="ECO:0000256" key="10">
    <source>
        <dbReference type="ARBA" id="ARBA00048567"/>
    </source>
</evidence>
<dbReference type="GO" id="GO:0009423">
    <property type="term" value="P:chorismate biosynthetic process"/>
    <property type="evidence" value="ECO:0007669"/>
    <property type="project" value="UniProtKB-UniRule"/>
</dbReference>
<comment type="caution">
    <text evidence="11">Lacks conserved residue(s) required for the propagation of feature annotation.</text>
</comment>
<dbReference type="GO" id="GO:0005524">
    <property type="term" value="F:ATP binding"/>
    <property type="evidence" value="ECO:0007669"/>
    <property type="project" value="UniProtKB-UniRule"/>
</dbReference>
<protein>
    <recommendedName>
        <fullName evidence="3 11">Shikimate kinase</fullName>
        <shortName evidence="11">SK</shortName>
        <ecNumber evidence="3 11">2.7.1.71</ecNumber>
    </recommendedName>
</protein>
<keyword evidence="13" id="KW-1185">Reference proteome</keyword>
<dbReference type="HAMAP" id="MF_00109">
    <property type="entry name" value="Shikimate_kinase"/>
    <property type="match status" value="1"/>
</dbReference>
<dbReference type="PRINTS" id="PR01100">
    <property type="entry name" value="SHIKIMTKNASE"/>
</dbReference>
<evidence type="ECO:0000313" key="13">
    <source>
        <dbReference type="Proteomes" id="UP000182135"/>
    </source>
</evidence>
<dbReference type="Proteomes" id="UP000182135">
    <property type="component" value="Unassembled WGS sequence"/>
</dbReference>
<keyword evidence="7 11" id="KW-0418">Kinase</keyword>
<evidence type="ECO:0000256" key="1">
    <source>
        <dbReference type="ARBA" id="ARBA00004842"/>
    </source>
</evidence>
<dbReference type="GO" id="GO:0005829">
    <property type="term" value="C:cytosol"/>
    <property type="evidence" value="ECO:0007669"/>
    <property type="project" value="TreeGrafter"/>
</dbReference>
<evidence type="ECO:0000256" key="6">
    <source>
        <dbReference type="ARBA" id="ARBA00022741"/>
    </source>
</evidence>
<dbReference type="OrthoDB" id="9800332at2"/>
<keyword evidence="11" id="KW-0479">Metal-binding</keyword>
<evidence type="ECO:0000313" key="12">
    <source>
        <dbReference type="EMBL" id="SFF84719.1"/>
    </source>
</evidence>
<feature type="binding site" evidence="11">
    <location>
        <position position="136"/>
    </location>
    <ligand>
        <name>substrate</name>
    </ligand>
</feature>
<feature type="binding site" evidence="11">
    <location>
        <position position="82"/>
    </location>
    <ligand>
        <name>substrate</name>
    </ligand>
</feature>
<comment type="pathway">
    <text evidence="1 11">Metabolic intermediate biosynthesis; chorismate biosynthesis; chorismate from D-erythrose 4-phosphate and phosphoenolpyruvate: step 5/7.</text>
</comment>
<evidence type="ECO:0000256" key="4">
    <source>
        <dbReference type="ARBA" id="ARBA00022605"/>
    </source>
</evidence>
<dbReference type="Gene3D" id="3.40.50.300">
    <property type="entry name" value="P-loop containing nucleotide triphosphate hydrolases"/>
    <property type="match status" value="1"/>
</dbReference>
<comment type="similarity">
    <text evidence="2 11">Belongs to the shikimate kinase family.</text>
</comment>
<comment type="subunit">
    <text evidence="11">Monomer.</text>
</comment>
<dbReference type="RefSeq" id="WP_074845578.1">
    <property type="nucleotide sequence ID" value="NZ_FOOE01000012.1"/>
</dbReference>
<comment type="function">
    <text evidence="11">Catalyzes the specific phosphorylation of the 3-hydroxyl group of shikimic acid using ATP as a cosubstrate.</text>
</comment>
<feature type="binding site" evidence="11">
    <location>
        <position position="60"/>
    </location>
    <ligand>
        <name>substrate</name>
    </ligand>
</feature>
<dbReference type="InterPro" id="IPR031322">
    <property type="entry name" value="Shikimate/glucono_kinase"/>
</dbReference>